<protein>
    <submittedName>
        <fullName evidence="1">Uncharacterized protein</fullName>
    </submittedName>
</protein>
<gene>
    <name evidence="1" type="ORF">S06H3_01263</name>
</gene>
<evidence type="ECO:0000313" key="1">
    <source>
        <dbReference type="EMBL" id="GAH96553.1"/>
    </source>
</evidence>
<dbReference type="AlphaFoldDB" id="X1LQZ3"/>
<dbReference type="EMBL" id="BARV01000306">
    <property type="protein sequence ID" value="GAH96553.1"/>
    <property type="molecule type" value="Genomic_DNA"/>
</dbReference>
<comment type="caution">
    <text evidence="1">The sequence shown here is derived from an EMBL/GenBank/DDBJ whole genome shotgun (WGS) entry which is preliminary data.</text>
</comment>
<name>X1LQZ3_9ZZZZ</name>
<reference evidence="1" key="1">
    <citation type="journal article" date="2014" name="Front. Microbiol.">
        <title>High frequency of phylogenetically diverse reductive dehalogenase-homologous genes in deep subseafloor sedimentary metagenomes.</title>
        <authorList>
            <person name="Kawai M."/>
            <person name="Futagami T."/>
            <person name="Toyoda A."/>
            <person name="Takaki Y."/>
            <person name="Nishi S."/>
            <person name="Hori S."/>
            <person name="Arai W."/>
            <person name="Tsubouchi T."/>
            <person name="Morono Y."/>
            <person name="Uchiyama I."/>
            <person name="Ito T."/>
            <person name="Fujiyama A."/>
            <person name="Inagaki F."/>
            <person name="Takami H."/>
        </authorList>
    </citation>
    <scope>NUCLEOTIDE SEQUENCE</scope>
    <source>
        <strain evidence="1">Expedition CK06-06</strain>
    </source>
</reference>
<feature type="non-terminal residue" evidence="1">
    <location>
        <position position="34"/>
    </location>
</feature>
<organism evidence="1">
    <name type="scientific">marine sediment metagenome</name>
    <dbReference type="NCBI Taxonomy" id="412755"/>
    <lineage>
        <taxon>unclassified sequences</taxon>
        <taxon>metagenomes</taxon>
        <taxon>ecological metagenomes</taxon>
    </lineage>
</organism>
<accession>X1LQZ3</accession>
<proteinExistence type="predicted"/>
<sequence length="34" mass="3648">MLAMLCSKPQATKAVMGKTMTSILLVTERAAKHS</sequence>